<accession>A0A9Q1LI47</accession>
<gene>
    <name evidence="2" type="ORF">K7X08_014218</name>
</gene>
<evidence type="ECO:0000256" key="1">
    <source>
        <dbReference type="SAM" id="MobiDB-lite"/>
    </source>
</evidence>
<keyword evidence="3" id="KW-1185">Reference proteome</keyword>
<evidence type="ECO:0000313" key="2">
    <source>
        <dbReference type="EMBL" id="KAJ8537678.1"/>
    </source>
</evidence>
<feature type="region of interest" description="Disordered" evidence="1">
    <location>
        <begin position="24"/>
        <end position="78"/>
    </location>
</feature>
<organism evidence="2 3">
    <name type="scientific">Anisodus acutangulus</name>
    <dbReference type="NCBI Taxonomy" id="402998"/>
    <lineage>
        <taxon>Eukaryota</taxon>
        <taxon>Viridiplantae</taxon>
        <taxon>Streptophyta</taxon>
        <taxon>Embryophyta</taxon>
        <taxon>Tracheophyta</taxon>
        <taxon>Spermatophyta</taxon>
        <taxon>Magnoliopsida</taxon>
        <taxon>eudicotyledons</taxon>
        <taxon>Gunneridae</taxon>
        <taxon>Pentapetalae</taxon>
        <taxon>asterids</taxon>
        <taxon>lamiids</taxon>
        <taxon>Solanales</taxon>
        <taxon>Solanaceae</taxon>
        <taxon>Solanoideae</taxon>
        <taxon>Hyoscyameae</taxon>
        <taxon>Anisodus</taxon>
    </lineage>
</organism>
<dbReference type="AlphaFoldDB" id="A0A9Q1LI47"/>
<dbReference type="Proteomes" id="UP001152561">
    <property type="component" value="Unassembled WGS sequence"/>
</dbReference>
<protein>
    <submittedName>
        <fullName evidence="2">Uncharacterized protein</fullName>
    </submittedName>
</protein>
<feature type="compositionally biased region" description="Polar residues" evidence="1">
    <location>
        <begin position="29"/>
        <end position="48"/>
    </location>
</feature>
<sequence>MEKYAQIESDITYVKAKIGELMKSKRPPNINTRSRSSAPNIASGSTVNPDAGVGSNLDADFSEDAHEEHEHNEDAPLQLPTSTVAEFTFFATPATVRRISVEIQHRQFAFTEYICKILREIQYGGF</sequence>
<feature type="compositionally biased region" description="Basic and acidic residues" evidence="1">
    <location>
        <begin position="63"/>
        <end position="74"/>
    </location>
</feature>
<comment type="caution">
    <text evidence="2">The sequence shown here is derived from an EMBL/GenBank/DDBJ whole genome shotgun (WGS) entry which is preliminary data.</text>
</comment>
<evidence type="ECO:0000313" key="3">
    <source>
        <dbReference type="Proteomes" id="UP001152561"/>
    </source>
</evidence>
<proteinExistence type="predicted"/>
<dbReference type="EMBL" id="JAJAGQ010000017">
    <property type="protein sequence ID" value="KAJ8537678.1"/>
    <property type="molecule type" value="Genomic_DNA"/>
</dbReference>
<reference evidence="3" key="1">
    <citation type="journal article" date="2023" name="Proc. Natl. Acad. Sci. U.S.A.">
        <title>Genomic and structural basis for evolution of tropane alkaloid biosynthesis.</title>
        <authorList>
            <person name="Wanga Y.-J."/>
            <person name="Taina T."/>
            <person name="Yua J.-Y."/>
            <person name="Lia J."/>
            <person name="Xua B."/>
            <person name="Chenc J."/>
            <person name="D'Auriad J.C."/>
            <person name="Huanga J.-P."/>
            <person name="Huanga S.-X."/>
        </authorList>
    </citation>
    <scope>NUCLEOTIDE SEQUENCE [LARGE SCALE GENOMIC DNA]</scope>
    <source>
        <strain evidence="3">cv. KIB-2019</strain>
    </source>
</reference>
<name>A0A9Q1LI47_9SOLA</name>